<gene>
    <name evidence="3" type="ORF">ACFQH5_08440</name>
</gene>
<feature type="domain" description="Thiol:disulfide interchange protein DsbD N-terminal" evidence="2">
    <location>
        <begin position="39"/>
        <end position="150"/>
    </location>
</feature>
<dbReference type="Proteomes" id="UP001596411">
    <property type="component" value="Unassembled WGS sequence"/>
</dbReference>
<dbReference type="RefSeq" id="WP_346060946.1">
    <property type="nucleotide sequence ID" value="NZ_BAAADR010000002.1"/>
</dbReference>
<keyword evidence="1" id="KW-0732">Signal</keyword>
<evidence type="ECO:0000256" key="1">
    <source>
        <dbReference type="SAM" id="SignalP"/>
    </source>
</evidence>
<feature type="chain" id="PRO_5046714524" evidence="1">
    <location>
        <begin position="21"/>
        <end position="185"/>
    </location>
</feature>
<dbReference type="InterPro" id="IPR036929">
    <property type="entry name" value="DsbDN_sf"/>
</dbReference>
<organism evidence="3 4">
    <name type="scientific">Halomonas salifodinae</name>
    <dbReference type="NCBI Taxonomy" id="438745"/>
    <lineage>
        <taxon>Bacteria</taxon>
        <taxon>Pseudomonadati</taxon>
        <taxon>Pseudomonadota</taxon>
        <taxon>Gammaproteobacteria</taxon>
        <taxon>Oceanospirillales</taxon>
        <taxon>Halomonadaceae</taxon>
        <taxon>Halomonas</taxon>
    </lineage>
</organism>
<name>A0ABW2EU85_9GAMM</name>
<evidence type="ECO:0000313" key="3">
    <source>
        <dbReference type="EMBL" id="MFC7089575.1"/>
    </source>
</evidence>
<dbReference type="Gene3D" id="2.60.40.1250">
    <property type="entry name" value="Thiol:disulfide interchange protein DsbD, N-terminal domain"/>
    <property type="match status" value="1"/>
</dbReference>
<dbReference type="InterPro" id="IPR028250">
    <property type="entry name" value="DsbDN"/>
</dbReference>
<sequence length="185" mass="20144">MNTALASLLVLLVIATPVAAREASSVGGDQSSPFSHPAQREFLPAREAFRASAWRDDQRLHVGFIIAEDYYLHRHQFALESRNPAVSHGELALPPGVPMVHASLGEIEVFYDRVVVSAPIEALEITAESLAITVTFQGCSDRGLCYPPERVELDALYGSPPAAFDSPLVIPGIAKMERLEWIPPT</sequence>
<dbReference type="EMBL" id="JBHSZP010000014">
    <property type="protein sequence ID" value="MFC7089575.1"/>
    <property type="molecule type" value="Genomic_DNA"/>
</dbReference>
<dbReference type="PANTHER" id="PTHR32234">
    <property type="entry name" value="THIOL:DISULFIDE INTERCHANGE PROTEIN DSBD"/>
    <property type="match status" value="1"/>
</dbReference>
<feature type="signal peptide" evidence="1">
    <location>
        <begin position="1"/>
        <end position="20"/>
    </location>
</feature>
<keyword evidence="4" id="KW-1185">Reference proteome</keyword>
<protein>
    <submittedName>
        <fullName evidence="3">Protein-disulfide reductase DsbD domain-containing protein</fullName>
    </submittedName>
</protein>
<proteinExistence type="predicted"/>
<accession>A0ABW2EU85</accession>
<dbReference type="PANTHER" id="PTHR32234:SF0">
    <property type="entry name" value="THIOL:DISULFIDE INTERCHANGE PROTEIN DSBD"/>
    <property type="match status" value="1"/>
</dbReference>
<dbReference type="Pfam" id="PF11412">
    <property type="entry name" value="DsbD_N"/>
    <property type="match status" value="1"/>
</dbReference>
<evidence type="ECO:0000259" key="2">
    <source>
        <dbReference type="Pfam" id="PF11412"/>
    </source>
</evidence>
<reference evidence="4" key="1">
    <citation type="journal article" date="2019" name="Int. J. Syst. Evol. Microbiol.">
        <title>The Global Catalogue of Microorganisms (GCM) 10K type strain sequencing project: providing services to taxonomists for standard genome sequencing and annotation.</title>
        <authorList>
            <consortium name="The Broad Institute Genomics Platform"/>
            <consortium name="The Broad Institute Genome Sequencing Center for Infectious Disease"/>
            <person name="Wu L."/>
            <person name="Ma J."/>
        </authorList>
    </citation>
    <scope>NUCLEOTIDE SEQUENCE [LARGE SCALE GENOMIC DNA]</scope>
    <source>
        <strain evidence="4">CGMCC 1.13666</strain>
    </source>
</reference>
<evidence type="ECO:0000313" key="4">
    <source>
        <dbReference type="Proteomes" id="UP001596411"/>
    </source>
</evidence>
<dbReference type="SUPFAM" id="SSF74863">
    <property type="entry name" value="Thiol:disulfide interchange protein DsbD, N-terminal domain (DsbD-alpha)"/>
    <property type="match status" value="1"/>
</dbReference>
<comment type="caution">
    <text evidence="3">The sequence shown here is derived from an EMBL/GenBank/DDBJ whole genome shotgun (WGS) entry which is preliminary data.</text>
</comment>